<comment type="pathway">
    <text evidence="1">Porphyrin-containing compound metabolism; siroheme biosynthesis; sirohydrochlorin from precorrin-2: step 1/1.</text>
</comment>
<keyword evidence="4" id="KW-0520">NAD</keyword>
<dbReference type="InterPro" id="IPR006367">
    <property type="entry name" value="Sirohaem_synthase_N"/>
</dbReference>
<dbReference type="Gene3D" id="3.30.160.110">
    <property type="entry name" value="Siroheme synthase, domain 2"/>
    <property type="match status" value="1"/>
</dbReference>
<dbReference type="PANTHER" id="PTHR35330">
    <property type="entry name" value="SIROHEME BIOSYNTHESIS PROTEIN MET8"/>
    <property type="match status" value="1"/>
</dbReference>
<dbReference type="PANTHER" id="PTHR35330:SF1">
    <property type="entry name" value="SIROHEME BIOSYNTHESIS PROTEIN MET8"/>
    <property type="match status" value="1"/>
</dbReference>
<evidence type="ECO:0000256" key="1">
    <source>
        <dbReference type="ARBA" id="ARBA00005010"/>
    </source>
</evidence>
<evidence type="ECO:0000256" key="6">
    <source>
        <dbReference type="ARBA" id="ARBA00047561"/>
    </source>
</evidence>
<dbReference type="Gene3D" id="3.40.50.720">
    <property type="entry name" value="NAD(P)-binding Rossmann-like Domain"/>
    <property type="match status" value="1"/>
</dbReference>
<dbReference type="RefSeq" id="WP_320325558.1">
    <property type="nucleotide sequence ID" value="NZ_JALBUS010000006.1"/>
</dbReference>
<accession>A0ABU4WM09</accession>
<dbReference type="EMBL" id="JALBUS010000006">
    <property type="protein sequence ID" value="MDX8417263.1"/>
    <property type="molecule type" value="Genomic_DNA"/>
</dbReference>
<keyword evidence="5" id="KW-0627">Porphyrin biosynthesis</keyword>
<evidence type="ECO:0000256" key="5">
    <source>
        <dbReference type="ARBA" id="ARBA00023244"/>
    </source>
</evidence>
<dbReference type="Pfam" id="PF13241">
    <property type="entry name" value="NAD_binding_7"/>
    <property type="match status" value="1"/>
</dbReference>
<evidence type="ECO:0000256" key="2">
    <source>
        <dbReference type="ARBA" id="ARBA00012400"/>
    </source>
</evidence>
<reference evidence="7 8" key="1">
    <citation type="submission" date="2022-03" db="EMBL/GenBank/DDBJ databases">
        <title>Novel taxa within the pig intestine.</title>
        <authorList>
            <person name="Wylensek D."/>
            <person name="Bishof K."/>
            <person name="Afrizal A."/>
            <person name="Clavel T."/>
        </authorList>
    </citation>
    <scope>NUCLEOTIDE SEQUENCE [LARGE SCALE GENOMIC DNA]</scope>
    <source>
        <strain evidence="7 8">Cla-KB-P134</strain>
    </source>
</reference>
<evidence type="ECO:0000256" key="3">
    <source>
        <dbReference type="ARBA" id="ARBA00023002"/>
    </source>
</evidence>
<keyword evidence="8" id="KW-1185">Reference proteome</keyword>
<dbReference type="EC" id="1.3.1.76" evidence="2"/>
<gene>
    <name evidence="7" type="ORF">MOZ64_05325</name>
</gene>
<name>A0ABU4WM09_9FIRM</name>
<sequence>MSYFPVMIDLNQKQVLIIGGQKTALRKANQLKQFGADIHIISETICDSLRSYPYEIRSVKPTDIDTRYDLIIAATNQRKVNAWIAQKCKQERILVNVVDDPALCTFIFPAIVKQDDVIIGISSSGKSPLLTQWIKAQIQTVLPPSLGSINTAMGIYRKKLLRSIHDPSQRKIALQTKLAELFREAKND</sequence>
<dbReference type="InterPro" id="IPR036291">
    <property type="entry name" value="NAD(P)-bd_dom_sf"/>
</dbReference>
<evidence type="ECO:0000313" key="8">
    <source>
        <dbReference type="Proteomes" id="UP001285244"/>
    </source>
</evidence>
<evidence type="ECO:0000313" key="7">
    <source>
        <dbReference type="EMBL" id="MDX8417263.1"/>
    </source>
</evidence>
<comment type="catalytic activity">
    <reaction evidence="6">
        <text>precorrin-2 + NAD(+) = sirohydrochlorin + NADH + 2 H(+)</text>
        <dbReference type="Rhea" id="RHEA:15613"/>
        <dbReference type="ChEBI" id="CHEBI:15378"/>
        <dbReference type="ChEBI" id="CHEBI:57540"/>
        <dbReference type="ChEBI" id="CHEBI:57945"/>
        <dbReference type="ChEBI" id="CHEBI:58351"/>
        <dbReference type="ChEBI" id="CHEBI:58827"/>
        <dbReference type="EC" id="1.3.1.76"/>
    </reaction>
</comment>
<dbReference type="Proteomes" id="UP001285244">
    <property type="component" value="Unassembled WGS sequence"/>
</dbReference>
<evidence type="ECO:0000256" key="4">
    <source>
        <dbReference type="ARBA" id="ARBA00023027"/>
    </source>
</evidence>
<comment type="caution">
    <text evidence="7">The sequence shown here is derived from an EMBL/GenBank/DDBJ whole genome shotgun (WGS) entry which is preliminary data.</text>
</comment>
<protein>
    <recommendedName>
        <fullName evidence="2">precorrin-2 dehydrogenase</fullName>
        <ecNumber evidence="2">1.3.1.76</ecNumber>
    </recommendedName>
</protein>
<dbReference type="InterPro" id="IPR028161">
    <property type="entry name" value="Met8-like"/>
</dbReference>
<dbReference type="SUPFAM" id="SSF75615">
    <property type="entry name" value="Siroheme synthase middle domains-like"/>
    <property type="match status" value="1"/>
</dbReference>
<dbReference type="SUPFAM" id="SSF51735">
    <property type="entry name" value="NAD(P)-binding Rossmann-fold domains"/>
    <property type="match status" value="1"/>
</dbReference>
<keyword evidence="3" id="KW-0560">Oxidoreductase</keyword>
<dbReference type="NCBIfam" id="TIGR01470">
    <property type="entry name" value="cysG_Nterm"/>
    <property type="match status" value="1"/>
</dbReference>
<organism evidence="7 8">
    <name type="scientific">Absicoccus intestinalis</name>
    <dbReference type="NCBI Taxonomy" id="2926319"/>
    <lineage>
        <taxon>Bacteria</taxon>
        <taxon>Bacillati</taxon>
        <taxon>Bacillota</taxon>
        <taxon>Erysipelotrichia</taxon>
        <taxon>Erysipelotrichales</taxon>
        <taxon>Erysipelotrichaceae</taxon>
        <taxon>Absicoccus</taxon>
    </lineage>
</organism>
<proteinExistence type="predicted"/>